<dbReference type="GO" id="GO:0006281">
    <property type="term" value="P:DNA repair"/>
    <property type="evidence" value="ECO:0007669"/>
    <property type="project" value="InterPro"/>
</dbReference>
<dbReference type="SMART" id="SM00278">
    <property type="entry name" value="HhH1"/>
    <property type="match status" value="2"/>
</dbReference>
<dbReference type="Pfam" id="PF10531">
    <property type="entry name" value="SLBB"/>
    <property type="match status" value="1"/>
</dbReference>
<dbReference type="Gene3D" id="1.10.150.320">
    <property type="entry name" value="Photosystem II 12 kDa extrinsic protein"/>
    <property type="match status" value="1"/>
</dbReference>
<dbReference type="GO" id="GO:0015627">
    <property type="term" value="C:type II protein secretion system complex"/>
    <property type="evidence" value="ECO:0007669"/>
    <property type="project" value="TreeGrafter"/>
</dbReference>
<dbReference type="GO" id="GO:0003677">
    <property type="term" value="F:DNA binding"/>
    <property type="evidence" value="ECO:0007669"/>
    <property type="project" value="InterPro"/>
</dbReference>
<dbReference type="Gene3D" id="3.10.560.10">
    <property type="entry name" value="Outer membrane lipoprotein wza domain like"/>
    <property type="match status" value="1"/>
</dbReference>
<dbReference type="InterPro" id="IPR051675">
    <property type="entry name" value="Endo/Exo/Phosphatase_dom_1"/>
</dbReference>
<proteinExistence type="predicted"/>
<organism evidence="2">
    <name type="scientific">freshwater metagenome</name>
    <dbReference type="NCBI Taxonomy" id="449393"/>
    <lineage>
        <taxon>unclassified sequences</taxon>
        <taxon>metagenomes</taxon>
        <taxon>ecological metagenomes</taxon>
    </lineage>
</organism>
<protein>
    <submittedName>
        <fullName evidence="2">Unannotated protein</fullName>
    </submittedName>
</protein>
<dbReference type="InterPro" id="IPR019554">
    <property type="entry name" value="Soluble_ligand-bd"/>
</dbReference>
<sequence length="208" mass="22399">MNQLRNTLDNARNWWEDLDFSPLQRKSLLVLALFIVASSGFLVLRGTSEEIVQVAPPQIEMPTVTTHLMVDVAGAVLKPGVYALPMNARVIDAITAAGNVLKGADVSDINLARILKDGEQVYVYPPSRNGGSARSSVRNAPARNTGPVILNRASAKELEALDGIGPVLATRIIAYRNANGPFVTLEALLEVSGIGPAKFAQFKEKIRL</sequence>
<dbReference type="Pfam" id="PF12836">
    <property type="entry name" value="HHH_3"/>
    <property type="match status" value="1"/>
</dbReference>
<evidence type="ECO:0000313" key="2">
    <source>
        <dbReference type="EMBL" id="CAB4587117.1"/>
    </source>
</evidence>
<feature type="domain" description="Helix-hairpin-helix DNA-binding motif class 1" evidence="1">
    <location>
        <begin position="156"/>
        <end position="175"/>
    </location>
</feature>
<dbReference type="InterPro" id="IPR003583">
    <property type="entry name" value="Hlx-hairpin-Hlx_DNA-bd_motif"/>
</dbReference>
<dbReference type="InterPro" id="IPR010994">
    <property type="entry name" value="RuvA_2-like"/>
</dbReference>
<accession>A0A6J6FFH6</accession>
<dbReference type="PANTHER" id="PTHR21180:SF32">
    <property type="entry name" value="ENDONUCLEASE_EXONUCLEASE_PHOSPHATASE FAMILY DOMAIN-CONTAINING PROTEIN 1"/>
    <property type="match status" value="1"/>
</dbReference>
<dbReference type="PANTHER" id="PTHR21180">
    <property type="entry name" value="ENDONUCLEASE/EXONUCLEASE/PHOSPHATASE FAMILY DOMAIN-CONTAINING PROTEIN 1"/>
    <property type="match status" value="1"/>
</dbReference>
<name>A0A6J6FFH6_9ZZZZ</name>
<dbReference type="EMBL" id="CAEZTX010000114">
    <property type="protein sequence ID" value="CAB4587117.1"/>
    <property type="molecule type" value="Genomic_DNA"/>
</dbReference>
<gene>
    <name evidence="2" type="ORF">UFOPK1755_00893</name>
</gene>
<reference evidence="2" key="1">
    <citation type="submission" date="2020-05" db="EMBL/GenBank/DDBJ databases">
        <authorList>
            <person name="Chiriac C."/>
            <person name="Salcher M."/>
            <person name="Ghai R."/>
            <person name="Kavagutti S V."/>
        </authorList>
    </citation>
    <scope>NUCLEOTIDE SEQUENCE</scope>
</reference>
<feature type="domain" description="Helix-hairpin-helix DNA-binding motif class 1" evidence="1">
    <location>
        <begin position="186"/>
        <end position="205"/>
    </location>
</feature>
<dbReference type="GO" id="GO:0015628">
    <property type="term" value="P:protein secretion by the type II secretion system"/>
    <property type="evidence" value="ECO:0007669"/>
    <property type="project" value="TreeGrafter"/>
</dbReference>
<evidence type="ECO:0000259" key="1">
    <source>
        <dbReference type="SMART" id="SM00278"/>
    </source>
</evidence>
<dbReference type="AlphaFoldDB" id="A0A6J6FFH6"/>
<dbReference type="SUPFAM" id="SSF47781">
    <property type="entry name" value="RuvA domain 2-like"/>
    <property type="match status" value="1"/>
</dbReference>